<dbReference type="PROSITE" id="PS01124">
    <property type="entry name" value="HTH_ARAC_FAMILY_2"/>
    <property type="match status" value="1"/>
</dbReference>
<dbReference type="AlphaFoldDB" id="A0A840P4W8"/>
<dbReference type="GO" id="GO:0043565">
    <property type="term" value="F:sequence-specific DNA binding"/>
    <property type="evidence" value="ECO:0007669"/>
    <property type="project" value="InterPro"/>
</dbReference>
<keyword evidence="1" id="KW-0805">Transcription regulation</keyword>
<dbReference type="Proteomes" id="UP000578449">
    <property type="component" value="Unassembled WGS sequence"/>
</dbReference>
<dbReference type="PANTHER" id="PTHR46796:SF6">
    <property type="entry name" value="ARAC SUBFAMILY"/>
    <property type="match status" value="1"/>
</dbReference>
<accession>A0A840P4W8</accession>
<reference evidence="5 6" key="1">
    <citation type="submission" date="2020-08" db="EMBL/GenBank/DDBJ databases">
        <title>Genomic Encyclopedia of Type Strains, Phase IV (KMG-IV): sequencing the most valuable type-strain genomes for metagenomic binning, comparative biology and taxonomic classification.</title>
        <authorList>
            <person name="Goeker M."/>
        </authorList>
    </citation>
    <scope>NUCLEOTIDE SEQUENCE [LARGE SCALE GENOMIC DNA]</scope>
    <source>
        <strain evidence="5 6">DSM 45615</strain>
    </source>
</reference>
<sequence length="327" mass="35371">MSAVSVISRATTEHVAPAERIHYWEDYNRKALVGLSCTSYSERGLLARQTNIRLAELRLADIAGNAHVIERSPQTVRSTPKDSVFATLLLKGEAVFLHENGCLRVSAGELVVYDTRRPYLFGFSSSMRQILVDVPQELFARASVPGGLPAPMVFGRETAREGALVAALGSLVGGLAALRSGPGAADAERAVLDLLGRLAEERTGGRPSPGAYRSQLIVAEDYIERHLHDPCLGAAQVAGVMGISVRHLARIFEHTGTSPAKHIMERRLVRAHEELTGPGALKTTIADVAHRWGFSSQAHFARLFRARFGLTPSEARAQTLADQGVRA</sequence>
<dbReference type="SMART" id="SM00342">
    <property type="entry name" value="HTH_ARAC"/>
    <property type="match status" value="1"/>
</dbReference>
<dbReference type="InterPro" id="IPR018060">
    <property type="entry name" value="HTH_AraC"/>
</dbReference>
<keyword evidence="3" id="KW-0804">Transcription</keyword>
<keyword evidence="2 5" id="KW-0238">DNA-binding</keyword>
<evidence type="ECO:0000313" key="6">
    <source>
        <dbReference type="Proteomes" id="UP000578449"/>
    </source>
</evidence>
<name>A0A840P4W8_9ACTN</name>
<evidence type="ECO:0000256" key="1">
    <source>
        <dbReference type="ARBA" id="ARBA00023015"/>
    </source>
</evidence>
<organism evidence="5 6">
    <name type="scientific">Thermocatellispora tengchongensis</name>
    <dbReference type="NCBI Taxonomy" id="1073253"/>
    <lineage>
        <taxon>Bacteria</taxon>
        <taxon>Bacillati</taxon>
        <taxon>Actinomycetota</taxon>
        <taxon>Actinomycetes</taxon>
        <taxon>Streptosporangiales</taxon>
        <taxon>Streptosporangiaceae</taxon>
        <taxon>Thermocatellispora</taxon>
    </lineage>
</organism>
<dbReference type="PRINTS" id="PR00032">
    <property type="entry name" value="HTHARAC"/>
</dbReference>
<dbReference type="InterPro" id="IPR009057">
    <property type="entry name" value="Homeodomain-like_sf"/>
</dbReference>
<protein>
    <submittedName>
        <fullName evidence="5">AraC-like DNA-binding protein</fullName>
    </submittedName>
</protein>
<comment type="caution">
    <text evidence="5">The sequence shown here is derived from an EMBL/GenBank/DDBJ whole genome shotgun (WGS) entry which is preliminary data.</text>
</comment>
<dbReference type="GO" id="GO:0003700">
    <property type="term" value="F:DNA-binding transcription factor activity"/>
    <property type="evidence" value="ECO:0007669"/>
    <property type="project" value="InterPro"/>
</dbReference>
<dbReference type="SUPFAM" id="SSF46689">
    <property type="entry name" value="Homeodomain-like"/>
    <property type="match status" value="1"/>
</dbReference>
<evidence type="ECO:0000313" key="5">
    <source>
        <dbReference type="EMBL" id="MBB5132530.1"/>
    </source>
</evidence>
<evidence type="ECO:0000256" key="3">
    <source>
        <dbReference type="ARBA" id="ARBA00023163"/>
    </source>
</evidence>
<dbReference type="EMBL" id="JACHGN010000004">
    <property type="protein sequence ID" value="MBB5132530.1"/>
    <property type="molecule type" value="Genomic_DNA"/>
</dbReference>
<dbReference type="InterPro" id="IPR035418">
    <property type="entry name" value="AraC-bd_2"/>
</dbReference>
<dbReference type="PANTHER" id="PTHR46796">
    <property type="entry name" value="HTH-TYPE TRANSCRIPTIONAL ACTIVATOR RHAS-RELATED"/>
    <property type="match status" value="1"/>
</dbReference>
<proteinExistence type="predicted"/>
<gene>
    <name evidence="5" type="ORF">HNP84_002246</name>
</gene>
<dbReference type="PROSITE" id="PS00041">
    <property type="entry name" value="HTH_ARAC_FAMILY_1"/>
    <property type="match status" value="1"/>
</dbReference>
<feature type="domain" description="HTH araC/xylS-type" evidence="4">
    <location>
        <begin position="217"/>
        <end position="318"/>
    </location>
</feature>
<dbReference type="Pfam" id="PF14525">
    <property type="entry name" value="AraC_binding_2"/>
    <property type="match status" value="1"/>
</dbReference>
<dbReference type="Pfam" id="PF12833">
    <property type="entry name" value="HTH_18"/>
    <property type="match status" value="1"/>
</dbReference>
<evidence type="ECO:0000256" key="2">
    <source>
        <dbReference type="ARBA" id="ARBA00023125"/>
    </source>
</evidence>
<keyword evidence="6" id="KW-1185">Reference proteome</keyword>
<dbReference type="Gene3D" id="1.10.10.60">
    <property type="entry name" value="Homeodomain-like"/>
    <property type="match status" value="1"/>
</dbReference>
<dbReference type="InterPro" id="IPR050204">
    <property type="entry name" value="AraC_XylS_family_regulators"/>
</dbReference>
<dbReference type="RefSeq" id="WP_185049514.1">
    <property type="nucleotide sequence ID" value="NZ_BAABIX010000003.1"/>
</dbReference>
<dbReference type="InterPro" id="IPR020449">
    <property type="entry name" value="Tscrpt_reg_AraC-type_HTH"/>
</dbReference>
<dbReference type="InterPro" id="IPR018062">
    <property type="entry name" value="HTH_AraC-typ_CS"/>
</dbReference>
<evidence type="ECO:0000259" key="4">
    <source>
        <dbReference type="PROSITE" id="PS01124"/>
    </source>
</evidence>